<protein>
    <submittedName>
        <fullName evidence="1">Uncharacterized protein</fullName>
    </submittedName>
</protein>
<dbReference type="EMBL" id="JAQPYS010000057">
    <property type="protein sequence ID" value="MDC7136829.1"/>
    <property type="molecule type" value="Genomic_DNA"/>
</dbReference>
<accession>A0ABT5H8J5</accession>
<name>A0ABT5H8J5_9BACE</name>
<evidence type="ECO:0000313" key="1">
    <source>
        <dbReference type="EMBL" id="MDC7136829.1"/>
    </source>
</evidence>
<sequence>MEKIIHVHLIFEKKDHYFGSIAAIYTVLTPEQVGVKYNTLRNAKWKEASVYQTKRAIIKQGEIIRSKQE</sequence>
<dbReference type="Proteomes" id="UP001215398">
    <property type="component" value="Unassembled WGS sequence"/>
</dbReference>
<organism evidence="1 2">
    <name type="scientific">Bacteroides zhangwenhongii</name>
    <dbReference type="NCBI Taxonomy" id="2650157"/>
    <lineage>
        <taxon>Bacteria</taxon>
        <taxon>Pseudomonadati</taxon>
        <taxon>Bacteroidota</taxon>
        <taxon>Bacteroidia</taxon>
        <taxon>Bacteroidales</taxon>
        <taxon>Bacteroidaceae</taxon>
        <taxon>Bacteroides</taxon>
    </lineage>
</organism>
<reference evidence="1 2" key="1">
    <citation type="submission" date="2023-01" db="EMBL/GenBank/DDBJ databases">
        <title>Exploring GABA producing Bacteroides strains toward improving mental health.</title>
        <authorList>
            <person name="Yousuf B."/>
            <person name="Bouhlel N.E."/>
            <person name="Mottawea W."/>
            <person name="Hammami R."/>
        </authorList>
    </citation>
    <scope>NUCLEOTIDE SEQUENCE [LARGE SCALE GENOMIC DNA]</scope>
    <source>
        <strain evidence="1 2">UO.H1054</strain>
    </source>
</reference>
<keyword evidence="2" id="KW-1185">Reference proteome</keyword>
<comment type="caution">
    <text evidence="1">The sequence shown here is derived from an EMBL/GenBank/DDBJ whole genome shotgun (WGS) entry which is preliminary data.</text>
</comment>
<proteinExistence type="predicted"/>
<gene>
    <name evidence="1" type="ORF">PQG98_10845</name>
</gene>
<dbReference type="RefSeq" id="WP_272720459.1">
    <property type="nucleotide sequence ID" value="NZ_JAQPYS010000057.1"/>
</dbReference>
<evidence type="ECO:0000313" key="2">
    <source>
        <dbReference type="Proteomes" id="UP001215398"/>
    </source>
</evidence>